<dbReference type="InterPro" id="IPR050695">
    <property type="entry name" value="N-acetylmuramoyl_amidase_3"/>
</dbReference>
<evidence type="ECO:0000256" key="3">
    <source>
        <dbReference type="ARBA" id="ARBA00010860"/>
    </source>
</evidence>
<comment type="caution">
    <text evidence="12">The sequence shown here is derived from an EMBL/GenBank/DDBJ whole genome shotgun (WGS) entry which is preliminary data.</text>
</comment>
<dbReference type="FunFam" id="3.40.630.40:FF:000001">
    <property type="entry name" value="N-acetylmuramoyl-L-alanine amidase"/>
    <property type="match status" value="1"/>
</dbReference>
<dbReference type="GO" id="GO:0008745">
    <property type="term" value="F:N-acetylmuramoyl-L-alanine amidase activity"/>
    <property type="evidence" value="ECO:0007669"/>
    <property type="project" value="UniProtKB-EC"/>
</dbReference>
<organism evidence="12 13">
    <name type="scientific">Bordetella genomosp. 10</name>
    <dbReference type="NCBI Taxonomy" id="1416804"/>
    <lineage>
        <taxon>Bacteria</taxon>
        <taxon>Pseudomonadati</taxon>
        <taxon>Pseudomonadota</taxon>
        <taxon>Betaproteobacteria</taxon>
        <taxon>Burkholderiales</taxon>
        <taxon>Alcaligenaceae</taxon>
        <taxon>Bordetella</taxon>
    </lineage>
</organism>
<comment type="subcellular location">
    <subcellularLocation>
        <location evidence="2">Periplasm</location>
    </subcellularLocation>
</comment>
<dbReference type="OrthoDB" id="9806267at2"/>
<dbReference type="PANTHER" id="PTHR30404:SF0">
    <property type="entry name" value="N-ACETYLMURAMOYL-L-ALANINE AMIDASE AMIC"/>
    <property type="match status" value="1"/>
</dbReference>
<proteinExistence type="inferred from homology"/>
<evidence type="ECO:0000256" key="4">
    <source>
        <dbReference type="ARBA" id="ARBA00011901"/>
    </source>
</evidence>
<keyword evidence="7" id="KW-0378">Hydrolase</keyword>
<dbReference type="RefSeq" id="WP_143277730.1">
    <property type="nucleotide sequence ID" value="NZ_NEVM01000005.1"/>
</dbReference>
<feature type="domain" description="MurNAc-LAA" evidence="11">
    <location>
        <begin position="292"/>
        <end position="447"/>
    </location>
</feature>
<feature type="compositionally biased region" description="Pro residues" evidence="10">
    <location>
        <begin position="200"/>
        <end position="216"/>
    </location>
</feature>
<dbReference type="PANTHER" id="PTHR30404">
    <property type="entry name" value="N-ACETYLMURAMOYL-L-ALANINE AMIDASE"/>
    <property type="match status" value="1"/>
</dbReference>
<dbReference type="GO" id="GO:0030288">
    <property type="term" value="C:outer membrane-bounded periplasmic space"/>
    <property type="evidence" value="ECO:0007669"/>
    <property type="project" value="TreeGrafter"/>
</dbReference>
<dbReference type="EMBL" id="NEVM01000005">
    <property type="protein sequence ID" value="OZI30894.1"/>
    <property type="molecule type" value="Genomic_DNA"/>
</dbReference>
<accession>A0A261S0M4</accession>
<dbReference type="EC" id="3.5.1.28" evidence="4"/>
<reference evidence="13" key="1">
    <citation type="submission" date="2017-05" db="EMBL/GenBank/DDBJ databases">
        <title>Complete and WGS of Bordetella genogroups.</title>
        <authorList>
            <person name="Spilker T."/>
            <person name="Lipuma J."/>
        </authorList>
    </citation>
    <scope>NUCLEOTIDE SEQUENCE [LARGE SCALE GENOMIC DNA]</scope>
    <source>
        <strain evidence="13">AU16122</strain>
    </source>
</reference>
<evidence type="ECO:0000256" key="8">
    <source>
        <dbReference type="ARBA" id="ARBA00023316"/>
    </source>
</evidence>
<name>A0A261S0M4_9BORD</name>
<evidence type="ECO:0000259" key="11">
    <source>
        <dbReference type="SMART" id="SM00646"/>
    </source>
</evidence>
<dbReference type="InterPro" id="IPR021731">
    <property type="entry name" value="AMIN_dom"/>
</dbReference>
<keyword evidence="13" id="KW-1185">Reference proteome</keyword>
<feature type="region of interest" description="Disordered" evidence="10">
    <location>
        <begin position="180"/>
        <end position="220"/>
    </location>
</feature>
<comment type="similarity">
    <text evidence="3">Belongs to the N-acetylmuramoyl-L-alanine amidase 3 family.</text>
</comment>
<dbReference type="InterPro" id="IPR002508">
    <property type="entry name" value="MurNAc-LAA_cat"/>
</dbReference>
<evidence type="ECO:0000313" key="12">
    <source>
        <dbReference type="EMBL" id="OZI30894.1"/>
    </source>
</evidence>
<evidence type="ECO:0000256" key="1">
    <source>
        <dbReference type="ARBA" id="ARBA00001561"/>
    </source>
</evidence>
<dbReference type="PROSITE" id="PS51318">
    <property type="entry name" value="TAT"/>
    <property type="match status" value="1"/>
</dbReference>
<evidence type="ECO:0000313" key="13">
    <source>
        <dbReference type="Proteomes" id="UP000216020"/>
    </source>
</evidence>
<dbReference type="CDD" id="cd02696">
    <property type="entry name" value="MurNAc-LAA"/>
    <property type="match status" value="1"/>
</dbReference>
<gene>
    <name evidence="12" type="ORF">CAL29_23285</name>
</gene>
<dbReference type="Proteomes" id="UP000216020">
    <property type="component" value="Unassembled WGS sequence"/>
</dbReference>
<dbReference type="Pfam" id="PF11741">
    <property type="entry name" value="AMIN"/>
    <property type="match status" value="1"/>
</dbReference>
<evidence type="ECO:0000256" key="5">
    <source>
        <dbReference type="ARBA" id="ARBA00022729"/>
    </source>
</evidence>
<evidence type="ECO:0000256" key="7">
    <source>
        <dbReference type="ARBA" id="ARBA00022801"/>
    </source>
</evidence>
<dbReference type="SMART" id="SM00646">
    <property type="entry name" value="Ami_3"/>
    <property type="match status" value="1"/>
</dbReference>
<protein>
    <recommendedName>
        <fullName evidence="9">N-acetylmuramoyl-L-alanine amidase AmiC</fullName>
        <ecNumber evidence="4">3.5.1.28</ecNumber>
    </recommendedName>
</protein>
<keyword evidence="8" id="KW-0961">Cell wall biogenesis/degradation</keyword>
<dbReference type="InterPro" id="IPR006311">
    <property type="entry name" value="TAT_signal"/>
</dbReference>
<evidence type="ECO:0000256" key="6">
    <source>
        <dbReference type="ARBA" id="ARBA00022764"/>
    </source>
</evidence>
<evidence type="ECO:0000256" key="10">
    <source>
        <dbReference type="SAM" id="MobiDB-lite"/>
    </source>
</evidence>
<dbReference type="GO" id="GO:0009253">
    <property type="term" value="P:peptidoglycan catabolic process"/>
    <property type="evidence" value="ECO:0007669"/>
    <property type="project" value="InterPro"/>
</dbReference>
<evidence type="ECO:0000256" key="2">
    <source>
        <dbReference type="ARBA" id="ARBA00004418"/>
    </source>
</evidence>
<dbReference type="SUPFAM" id="SSF53187">
    <property type="entry name" value="Zn-dependent exopeptidases"/>
    <property type="match status" value="1"/>
</dbReference>
<dbReference type="Gene3D" id="2.60.40.3500">
    <property type="match status" value="1"/>
</dbReference>
<evidence type="ECO:0000256" key="9">
    <source>
        <dbReference type="ARBA" id="ARBA00074581"/>
    </source>
</evidence>
<dbReference type="GO" id="GO:0071555">
    <property type="term" value="P:cell wall organization"/>
    <property type="evidence" value="ECO:0007669"/>
    <property type="project" value="UniProtKB-KW"/>
</dbReference>
<keyword evidence="6" id="KW-0574">Periplasm</keyword>
<sequence length="463" mass="50515">MAERDRPEPGAPVSRGAMTRRRLIGAAATLIVLPVIPRLAHAATLLAVRTWPADEYTRVTLELDSELKAEQFTLENPDRLVVDIEGLSMSQALNELAGRIRKDDPYIRSLRIAQNRPNVLRLVFDLKQAVAPQVFTLKPVADYQYRLVLDLYPKVAQDPLLAILKNQPAGPDVDDPLARILNDISRNPPGPDTQTASIPKPAPLPNPSQPLPPPVVETPSGKLAGRKRMLTIALDPGHGGEDPGASGSTGLREKEVVLRIAHRLKALIDAQPNMRAYLTRDDDYFVPLHVRVQKARRVRADLFVSIHADAWIKPSASGSSVFALSQRGASSAAARWMANKENSADLIGGVNLGSHDEQVAKVLLDLSTTAQINDSLKLGSVFLQEIKKVNHLHKDSVEQAGFAVLKAPDIPSILVETAFISNPNEESLLKSPQHQDKLAMAMFTGIQRYLTTNPPLARVGDAT</sequence>
<keyword evidence="5" id="KW-0732">Signal</keyword>
<dbReference type="Gene3D" id="3.40.630.40">
    <property type="entry name" value="Zn-dependent exopeptidases"/>
    <property type="match status" value="1"/>
</dbReference>
<dbReference type="AlphaFoldDB" id="A0A261S0M4"/>
<dbReference type="Pfam" id="PF01520">
    <property type="entry name" value="Amidase_3"/>
    <property type="match status" value="1"/>
</dbReference>
<comment type="catalytic activity">
    <reaction evidence="1">
        <text>Hydrolyzes the link between N-acetylmuramoyl residues and L-amino acid residues in certain cell-wall glycopeptides.</text>
        <dbReference type="EC" id="3.5.1.28"/>
    </reaction>
</comment>